<reference evidence="2" key="1">
    <citation type="submission" date="2021-04" db="EMBL/GenBank/DDBJ databases">
        <title>Sequencing of actinobacteria type strains.</title>
        <authorList>
            <person name="Nguyen G.-S."/>
            <person name="Wentzel A."/>
        </authorList>
    </citation>
    <scope>NUCLEOTIDE SEQUENCE</scope>
    <source>
        <strain evidence="2">DSM 42095</strain>
    </source>
</reference>
<dbReference type="Pfam" id="PF13360">
    <property type="entry name" value="PQQ_2"/>
    <property type="match status" value="1"/>
</dbReference>
<dbReference type="PANTHER" id="PTHR34512">
    <property type="entry name" value="CELL SURFACE PROTEIN"/>
    <property type="match status" value="1"/>
</dbReference>
<dbReference type="InterPro" id="IPR002372">
    <property type="entry name" value="PQQ_rpt_dom"/>
</dbReference>
<protein>
    <submittedName>
        <fullName evidence="2">PQQ-like beta-propeller repeat protein</fullName>
    </submittedName>
</protein>
<gene>
    <name evidence="2" type="ORF">KDA82_32805</name>
</gene>
<keyword evidence="3" id="KW-1185">Reference proteome</keyword>
<accession>A0A8T4J5W5</accession>
<dbReference type="PANTHER" id="PTHR34512:SF30">
    <property type="entry name" value="OUTER MEMBRANE PROTEIN ASSEMBLY FACTOR BAMB"/>
    <property type="match status" value="1"/>
</dbReference>
<dbReference type="SUPFAM" id="SSF50998">
    <property type="entry name" value="Quinoprotein alcohol dehydrogenase-like"/>
    <property type="match status" value="1"/>
</dbReference>
<feature type="non-terminal residue" evidence="2">
    <location>
        <position position="1"/>
    </location>
</feature>
<dbReference type="InterPro" id="IPR015943">
    <property type="entry name" value="WD40/YVTN_repeat-like_dom_sf"/>
</dbReference>
<organism evidence="2 3">
    <name type="scientific">Streptomyces daliensis</name>
    <dbReference type="NCBI Taxonomy" id="299421"/>
    <lineage>
        <taxon>Bacteria</taxon>
        <taxon>Bacillati</taxon>
        <taxon>Actinomycetota</taxon>
        <taxon>Actinomycetes</taxon>
        <taxon>Kitasatosporales</taxon>
        <taxon>Streptomycetaceae</taxon>
        <taxon>Streptomyces</taxon>
    </lineage>
</organism>
<sequence length="425" mass="45294">VLAALLVVAGLGAGGWALFGPSSTGDDEAAERPPHRTRTELAWSEDVEAPDEGVLATPGTWFTDAHAVKAQAERVVALGLADGERDWSFPLDGTLCGTSLESAAGRAAVQHGPGCTELTLLDLDKGRELWTRRLSDPFDPDRFEAGELAVTRNTVAISSVSGSAVYRISDRKKVYDDGGTADGCHPVGVRGGEALVARVQCGGANAAQVWGFDPETGERAWKWKAPRGLDIAKIVATSPAVVGMQTESSDGAEFLMRLGDEGREPVKMEMQRQNAYLCSNPTALCTDVVVGDGAVYVPGETHSSHGDGSATVNEVIAYDLETGEVKWSGEPEDKRELAPVATLDGDLIAYEKATQEKGGALLRFDGETGERSVYERHPVATSERESDMADDAVPLLHQGMFFLAAEEIYGRDSAEEEKSLLAAFR</sequence>
<dbReference type="Gene3D" id="2.130.10.10">
    <property type="entry name" value="YVTN repeat-like/Quinoprotein amine dehydrogenase"/>
    <property type="match status" value="2"/>
</dbReference>
<feature type="domain" description="Pyrrolo-quinoline quinone repeat" evidence="1">
    <location>
        <begin position="41"/>
        <end position="222"/>
    </location>
</feature>
<proteinExistence type="predicted"/>
<dbReference type="Proteomes" id="UP000675554">
    <property type="component" value="Unassembled WGS sequence"/>
</dbReference>
<evidence type="ECO:0000313" key="2">
    <source>
        <dbReference type="EMBL" id="MBR7677687.1"/>
    </source>
</evidence>
<dbReference type="AlphaFoldDB" id="A0A8T4J5W5"/>
<name>A0A8T4J5W5_9ACTN</name>
<comment type="caution">
    <text evidence="2">The sequence shown here is derived from an EMBL/GenBank/DDBJ whole genome shotgun (WGS) entry which is preliminary data.</text>
</comment>
<dbReference type="InterPro" id="IPR011047">
    <property type="entry name" value="Quinoprotein_ADH-like_sf"/>
</dbReference>
<evidence type="ECO:0000259" key="1">
    <source>
        <dbReference type="Pfam" id="PF13360"/>
    </source>
</evidence>
<dbReference type="EMBL" id="JAGSMN010001030">
    <property type="protein sequence ID" value="MBR7677687.1"/>
    <property type="molecule type" value="Genomic_DNA"/>
</dbReference>
<evidence type="ECO:0000313" key="3">
    <source>
        <dbReference type="Proteomes" id="UP000675554"/>
    </source>
</evidence>